<name>A0A8I2KN03_9GAMM</name>
<dbReference type="InterPro" id="IPR036134">
    <property type="entry name" value="Crypto/Photolyase_FAD-like_sf"/>
</dbReference>
<dbReference type="InterPro" id="IPR005101">
    <property type="entry name" value="Cryptochr/Photolyase_FAD-bd"/>
</dbReference>
<evidence type="ECO:0000313" key="10">
    <source>
        <dbReference type="EMBL" id="WOX29652.1"/>
    </source>
</evidence>
<evidence type="ECO:0000256" key="1">
    <source>
        <dbReference type="ARBA" id="ARBA00005862"/>
    </source>
</evidence>
<dbReference type="PRINTS" id="PR00147">
    <property type="entry name" value="DNAPHOTLYASE"/>
</dbReference>
<feature type="binding site" evidence="6">
    <location>
        <begin position="368"/>
        <end position="370"/>
    </location>
    <ligand>
        <name>FAD</name>
        <dbReference type="ChEBI" id="CHEBI:57692"/>
    </ligand>
</feature>
<dbReference type="InterPro" id="IPR036155">
    <property type="entry name" value="Crypto/Photolyase_N_sf"/>
</dbReference>
<comment type="cofactor">
    <cofactor evidence="7">
        <name>(6R)-5,10-methylene-5,6,7,8-tetrahydrofolate</name>
        <dbReference type="ChEBI" id="CHEBI:15636"/>
    </cofactor>
    <text evidence="7">Binds 1 5,10-methenyltetrahydrofolate (MTHF) per subunit.</text>
</comment>
<evidence type="ECO:0000256" key="7">
    <source>
        <dbReference type="RuleBase" id="RU367151"/>
    </source>
</evidence>
<organism evidence="9 11">
    <name type="scientific">Pseudoalteromonas maricaloris</name>
    <dbReference type="NCBI Taxonomy" id="184924"/>
    <lineage>
        <taxon>Bacteria</taxon>
        <taxon>Pseudomonadati</taxon>
        <taxon>Pseudomonadota</taxon>
        <taxon>Gammaproteobacteria</taxon>
        <taxon>Alteromonadales</taxon>
        <taxon>Pseudoalteromonadaceae</taxon>
        <taxon>Pseudoalteromonas</taxon>
    </lineage>
</organism>
<keyword evidence="4 6" id="KW-0274">FAD</keyword>
<protein>
    <recommendedName>
        <fullName evidence="2 7">Cryptochrome DASH</fullName>
    </recommendedName>
</protein>
<reference evidence="10 12" key="2">
    <citation type="submission" date="2023-10" db="EMBL/GenBank/DDBJ databases">
        <title>To unveil natural product biosynthetic capacity in Pseudoalteromonas.</title>
        <authorList>
            <person name="Wang J."/>
        </authorList>
    </citation>
    <scope>NUCLEOTIDE SEQUENCE [LARGE SCALE GENOMIC DNA]</scope>
    <source>
        <strain evidence="10 12">DSM 15914</strain>
    </source>
</reference>
<dbReference type="EMBL" id="WEIA01000020">
    <property type="protein sequence ID" value="NLR23855.1"/>
    <property type="molecule type" value="Genomic_DNA"/>
</dbReference>
<evidence type="ECO:0000256" key="6">
    <source>
        <dbReference type="PIRSR" id="PIRSR602081-1"/>
    </source>
</evidence>
<feature type="binding site" evidence="6">
    <location>
        <position position="218"/>
    </location>
    <ligand>
        <name>FAD</name>
        <dbReference type="ChEBI" id="CHEBI:57692"/>
    </ligand>
</feature>
<reference evidence="9" key="1">
    <citation type="submission" date="2019-10" db="EMBL/GenBank/DDBJ databases">
        <authorList>
            <person name="Paulsen S."/>
        </authorList>
    </citation>
    <scope>NUCLEOTIDE SEQUENCE</scope>
    <source>
        <strain evidence="9">LMG 19692</strain>
    </source>
</reference>
<dbReference type="RefSeq" id="WP_130126696.1">
    <property type="nucleotide sequence ID" value="NZ_CBCSDF010000023.1"/>
</dbReference>
<dbReference type="InterPro" id="IPR014729">
    <property type="entry name" value="Rossmann-like_a/b/a_fold"/>
</dbReference>
<dbReference type="Gene3D" id="1.25.40.80">
    <property type="match status" value="1"/>
</dbReference>
<dbReference type="EMBL" id="CP137578">
    <property type="protein sequence ID" value="WOX29652.1"/>
    <property type="molecule type" value="Genomic_DNA"/>
</dbReference>
<dbReference type="InterPro" id="IPR006050">
    <property type="entry name" value="DNA_photolyase_N"/>
</dbReference>
<accession>A0A8I2KN03</accession>
<dbReference type="GO" id="GO:0003913">
    <property type="term" value="F:DNA photolyase activity"/>
    <property type="evidence" value="ECO:0007669"/>
    <property type="project" value="InterPro"/>
</dbReference>
<keyword evidence="12" id="KW-1185">Reference proteome</keyword>
<dbReference type="InterPro" id="IPR014133">
    <property type="entry name" value="Cry_DASH"/>
</dbReference>
<dbReference type="GO" id="GO:0000719">
    <property type="term" value="P:photoreactive repair"/>
    <property type="evidence" value="ECO:0007669"/>
    <property type="project" value="TreeGrafter"/>
</dbReference>
<dbReference type="GO" id="GO:0071949">
    <property type="term" value="F:FAD binding"/>
    <property type="evidence" value="ECO:0007669"/>
    <property type="project" value="TreeGrafter"/>
</dbReference>
<dbReference type="SUPFAM" id="SSF48173">
    <property type="entry name" value="Cryptochrome/photolyase FAD-binding domain"/>
    <property type="match status" value="1"/>
</dbReference>
<evidence type="ECO:0000256" key="3">
    <source>
        <dbReference type="ARBA" id="ARBA00022630"/>
    </source>
</evidence>
<dbReference type="PROSITE" id="PS51645">
    <property type="entry name" value="PHR_CRY_ALPHA_BETA"/>
    <property type="match status" value="1"/>
</dbReference>
<dbReference type="PANTHER" id="PTHR11455:SF22">
    <property type="entry name" value="CRYPTOCHROME DASH"/>
    <property type="match status" value="1"/>
</dbReference>
<dbReference type="GO" id="GO:0003677">
    <property type="term" value="F:DNA binding"/>
    <property type="evidence" value="ECO:0007669"/>
    <property type="project" value="TreeGrafter"/>
</dbReference>
<comment type="cofactor">
    <cofactor evidence="6 7">
        <name>FAD</name>
        <dbReference type="ChEBI" id="CHEBI:57692"/>
    </cofactor>
    <text evidence="6 7">Binds 1 FAD per subunit.</text>
</comment>
<feature type="domain" description="Photolyase/cryptochrome alpha/beta" evidence="8">
    <location>
        <begin position="2"/>
        <end position="134"/>
    </location>
</feature>
<dbReference type="NCBIfam" id="TIGR02765">
    <property type="entry name" value="crypto_DASH"/>
    <property type="match status" value="1"/>
</dbReference>
<dbReference type="Proteomes" id="UP001304419">
    <property type="component" value="Chromosome 1"/>
</dbReference>
<dbReference type="Gene3D" id="1.10.579.10">
    <property type="entry name" value="DNA Cyclobutane Dipyrimidine Photolyase, subunit A, domain 3"/>
    <property type="match status" value="1"/>
</dbReference>
<evidence type="ECO:0000259" key="8">
    <source>
        <dbReference type="PROSITE" id="PS51645"/>
    </source>
</evidence>
<dbReference type="Gene3D" id="3.40.50.620">
    <property type="entry name" value="HUPs"/>
    <property type="match status" value="1"/>
</dbReference>
<evidence type="ECO:0000256" key="4">
    <source>
        <dbReference type="ARBA" id="ARBA00022827"/>
    </source>
</evidence>
<dbReference type="Pfam" id="PF00875">
    <property type="entry name" value="DNA_photolyase"/>
    <property type="match status" value="1"/>
</dbReference>
<proteinExistence type="inferred from homology"/>
<comment type="similarity">
    <text evidence="1 7">Belongs to the DNA photolyase class-1 family.</text>
</comment>
<evidence type="ECO:0000256" key="5">
    <source>
        <dbReference type="ARBA" id="ARBA00022991"/>
    </source>
</evidence>
<dbReference type="Pfam" id="PF03441">
    <property type="entry name" value="FAD_binding_7"/>
    <property type="match status" value="1"/>
</dbReference>
<evidence type="ECO:0000256" key="2">
    <source>
        <dbReference type="ARBA" id="ARBA00017881"/>
    </source>
</evidence>
<keyword evidence="5 7" id="KW-0157">Chromophore</keyword>
<keyword evidence="3 6" id="KW-0285">Flavoprotein</keyword>
<feature type="binding site" evidence="6">
    <location>
        <begin position="231"/>
        <end position="235"/>
    </location>
    <ligand>
        <name>FAD</name>
        <dbReference type="ChEBI" id="CHEBI:57692"/>
    </ligand>
</feature>
<evidence type="ECO:0000313" key="9">
    <source>
        <dbReference type="EMBL" id="NLR23855.1"/>
    </source>
</evidence>
<gene>
    <name evidence="9" type="ORF">F9Y85_21565</name>
    <name evidence="10" type="ORF">R5H13_05150</name>
</gene>
<evidence type="ECO:0000313" key="12">
    <source>
        <dbReference type="Proteomes" id="UP001304419"/>
    </source>
</evidence>
<dbReference type="AlphaFoldDB" id="A0A8I2KN03"/>
<dbReference type="Proteomes" id="UP000646877">
    <property type="component" value="Unassembled WGS sequence"/>
</dbReference>
<evidence type="ECO:0000313" key="11">
    <source>
        <dbReference type="Proteomes" id="UP000646877"/>
    </source>
</evidence>
<comment type="function">
    <text evidence="7">May have a photoreceptor function.</text>
</comment>
<sequence>MKVGLYLFENDCRLSDNPALTTLASQVDTLICIYLPTVNLWTARKAQCSPSFAAECYRNQTLNALHQSLVSQQQKLYLLRDTAQLKALTEIIHTQQVTHIGRTVHPGFDEQKLWLKLQDNFPHIQYISAYSNTLFEPNSLPISASELPPSFTPFRKAVEEVEPNSPIATAQLPPKPNRIPELAEFKANSSYSIKVAAGEAQAQQQLQQYFQTDAALTYKETRNALFGEHFSTRFSPILAYGAISPRQIKQALTQFEQQRGANESTYWIWFELLWREYFHWYALKHQHRLFCFSGVKTKTPKTSFYPERFLKWCQGRTPSALVNAIMHELTKTGWISNRARQIAASYCVNELQLDWRCGAAFFEQHLIDYDVAANWGNWQYIAGVGADPRGGRHFNITKQQALFDPDGEYIKLWQGEATPQLDSQDHVGWPLEDN</sequence>
<dbReference type="InterPro" id="IPR002081">
    <property type="entry name" value="Cryptochrome/DNA_photolyase_1"/>
</dbReference>
<dbReference type="SUPFAM" id="SSF52425">
    <property type="entry name" value="Cryptochrome/photolyase, N-terminal domain"/>
    <property type="match status" value="1"/>
</dbReference>
<dbReference type="PANTHER" id="PTHR11455">
    <property type="entry name" value="CRYPTOCHROME"/>
    <property type="match status" value="1"/>
</dbReference>